<proteinExistence type="predicted"/>
<reference evidence="1 2" key="1">
    <citation type="submission" date="2015-06" db="EMBL/GenBank/DDBJ databases">
        <title>R. anatipestifer strain HXb2 is the most virulent strain so far, and the genome sequence would help us uncover the pathogenesis.</title>
        <authorList>
            <person name="Hu Q."/>
            <person name="Qi J."/>
            <person name="Bo H."/>
            <person name="Liu G."/>
            <person name="Tao M."/>
            <person name="Ding Y."/>
            <person name="Xue Y."/>
        </authorList>
    </citation>
    <scope>NUCLEOTIDE SEQUENCE [LARGE SCALE GENOMIC DNA]</scope>
    <source>
        <strain evidence="1 2">HXb2</strain>
    </source>
</reference>
<protein>
    <submittedName>
        <fullName evidence="1">Uncharacterized protein</fullName>
    </submittedName>
</protein>
<dbReference type="EMBL" id="CP011859">
    <property type="protein sequence ID" value="AQY21923.1"/>
    <property type="molecule type" value="Genomic_DNA"/>
</dbReference>
<organism evidence="1 2">
    <name type="scientific">Riemerella anatipestifer</name>
    <name type="common">Moraxella anatipestifer</name>
    <dbReference type="NCBI Taxonomy" id="34085"/>
    <lineage>
        <taxon>Bacteria</taxon>
        <taxon>Pseudomonadati</taxon>
        <taxon>Bacteroidota</taxon>
        <taxon>Flavobacteriia</taxon>
        <taxon>Flavobacteriales</taxon>
        <taxon>Weeksellaceae</taxon>
        <taxon>Riemerella</taxon>
    </lineage>
</organism>
<evidence type="ECO:0000313" key="1">
    <source>
        <dbReference type="EMBL" id="AQY21923.1"/>
    </source>
</evidence>
<gene>
    <name evidence="1" type="ORF">AB406_0973</name>
</gene>
<dbReference type="Proteomes" id="UP000189883">
    <property type="component" value="Chromosome"/>
</dbReference>
<dbReference type="AlphaFoldDB" id="A0A1S7DS07"/>
<accession>A0A1S7DS07</accession>
<sequence length="183" mass="19986">MNKNNDMKILFTGIVSILLNHWSIAQVAVDKSTLRSRSSILEFNDMKETNGSAKGIILPTLSDHSLAQQGALWFDLQNQKVMYKSATANIPLTTAAPNPAVVSTYTGTENTGMEGVIIRRTTENSSSDDPAVLKLDSKSTALLLPYINDVTTDLASPEAGTIAYDGKSKSLAIFNGEHWYFWN</sequence>
<evidence type="ECO:0000313" key="2">
    <source>
        <dbReference type="Proteomes" id="UP000189883"/>
    </source>
</evidence>
<name>A0A1S7DS07_RIEAN</name>